<keyword evidence="3 5" id="KW-1133">Transmembrane helix</keyword>
<reference evidence="7 8" key="1">
    <citation type="submission" date="2017-01" db="EMBL/GenBank/DDBJ databases">
        <title>Novel large sulfur bacteria in the metagenomes of groundwater-fed chemosynthetic microbial mats in the Lake Huron basin.</title>
        <authorList>
            <person name="Sharrar A.M."/>
            <person name="Flood B.E."/>
            <person name="Bailey J.V."/>
            <person name="Jones D.S."/>
            <person name="Biddanda B."/>
            <person name="Ruberg S.A."/>
            <person name="Marcus D.N."/>
            <person name="Dick G.J."/>
        </authorList>
    </citation>
    <scope>NUCLEOTIDE SEQUENCE [LARGE SCALE GENOMIC DNA]</scope>
    <source>
        <strain evidence="7">A8</strain>
    </source>
</reference>
<feature type="transmembrane region" description="Helical" evidence="5">
    <location>
        <begin position="12"/>
        <end position="41"/>
    </location>
</feature>
<feature type="transmembrane region" description="Helical" evidence="5">
    <location>
        <begin position="302"/>
        <end position="328"/>
    </location>
</feature>
<evidence type="ECO:0000313" key="7">
    <source>
        <dbReference type="EMBL" id="OQX06890.1"/>
    </source>
</evidence>
<feature type="transmembrane region" description="Helical" evidence="5">
    <location>
        <begin position="85"/>
        <end position="101"/>
    </location>
</feature>
<evidence type="ECO:0000256" key="4">
    <source>
        <dbReference type="ARBA" id="ARBA00023136"/>
    </source>
</evidence>
<feature type="transmembrane region" description="Helical" evidence="5">
    <location>
        <begin position="53"/>
        <end position="70"/>
    </location>
</feature>
<feature type="transmembrane region" description="Helical" evidence="5">
    <location>
        <begin position="142"/>
        <end position="163"/>
    </location>
</feature>
<dbReference type="InterPro" id="IPR007016">
    <property type="entry name" value="O-antigen_ligase-rel_domated"/>
</dbReference>
<feature type="transmembrane region" description="Helical" evidence="5">
    <location>
        <begin position="261"/>
        <end position="281"/>
    </location>
</feature>
<evidence type="ECO:0000256" key="5">
    <source>
        <dbReference type="SAM" id="Phobius"/>
    </source>
</evidence>
<feature type="transmembrane region" description="Helical" evidence="5">
    <location>
        <begin position="340"/>
        <end position="357"/>
    </location>
</feature>
<feature type="transmembrane region" description="Helical" evidence="5">
    <location>
        <begin position="192"/>
        <end position="210"/>
    </location>
</feature>
<proteinExistence type="predicted"/>
<organism evidence="7 8">
    <name type="scientific">Thiothrix lacustris</name>
    <dbReference type="NCBI Taxonomy" id="525917"/>
    <lineage>
        <taxon>Bacteria</taxon>
        <taxon>Pseudomonadati</taxon>
        <taxon>Pseudomonadota</taxon>
        <taxon>Gammaproteobacteria</taxon>
        <taxon>Thiotrichales</taxon>
        <taxon>Thiotrichaceae</taxon>
        <taxon>Thiothrix</taxon>
    </lineage>
</organism>
<feature type="transmembrane region" description="Helical" evidence="5">
    <location>
        <begin position="222"/>
        <end position="241"/>
    </location>
</feature>
<gene>
    <name evidence="7" type="ORF">BWK73_29590</name>
</gene>
<comment type="caution">
    <text evidence="7">The sequence shown here is derived from an EMBL/GenBank/DDBJ whole genome shotgun (WGS) entry which is preliminary data.</text>
</comment>
<comment type="subcellular location">
    <subcellularLocation>
        <location evidence="1">Membrane</location>
        <topology evidence="1">Multi-pass membrane protein</topology>
    </subcellularLocation>
</comment>
<feature type="domain" description="O-antigen ligase-related" evidence="6">
    <location>
        <begin position="177"/>
        <end position="317"/>
    </location>
</feature>
<evidence type="ECO:0000313" key="8">
    <source>
        <dbReference type="Proteomes" id="UP000192491"/>
    </source>
</evidence>
<dbReference type="PANTHER" id="PTHR37422:SF13">
    <property type="entry name" value="LIPOPOLYSACCHARIDE BIOSYNTHESIS PROTEIN PA4999-RELATED"/>
    <property type="match status" value="1"/>
</dbReference>
<accession>A0A1Y1QJ23</accession>
<feature type="transmembrane region" description="Helical" evidence="5">
    <location>
        <begin position="108"/>
        <end position="130"/>
    </location>
</feature>
<keyword evidence="2 5" id="KW-0812">Transmembrane</keyword>
<dbReference type="GO" id="GO:0016020">
    <property type="term" value="C:membrane"/>
    <property type="evidence" value="ECO:0007669"/>
    <property type="project" value="UniProtKB-SubCell"/>
</dbReference>
<feature type="transmembrane region" description="Helical" evidence="5">
    <location>
        <begin position="170"/>
        <end position="186"/>
    </location>
</feature>
<feature type="transmembrane region" description="Helical" evidence="5">
    <location>
        <begin position="369"/>
        <end position="385"/>
    </location>
</feature>
<evidence type="ECO:0000259" key="6">
    <source>
        <dbReference type="Pfam" id="PF04932"/>
    </source>
</evidence>
<protein>
    <recommendedName>
        <fullName evidence="6">O-antigen ligase-related domain-containing protein</fullName>
    </recommendedName>
</protein>
<evidence type="ECO:0000256" key="3">
    <source>
        <dbReference type="ARBA" id="ARBA00022989"/>
    </source>
</evidence>
<dbReference type="PANTHER" id="PTHR37422">
    <property type="entry name" value="TEICHURONIC ACID BIOSYNTHESIS PROTEIN TUAE"/>
    <property type="match status" value="1"/>
</dbReference>
<dbReference type="Proteomes" id="UP000192491">
    <property type="component" value="Unassembled WGS sequence"/>
</dbReference>
<evidence type="ECO:0000256" key="1">
    <source>
        <dbReference type="ARBA" id="ARBA00004141"/>
    </source>
</evidence>
<dbReference type="InterPro" id="IPR051533">
    <property type="entry name" value="WaaL-like"/>
</dbReference>
<evidence type="ECO:0000256" key="2">
    <source>
        <dbReference type="ARBA" id="ARBA00022692"/>
    </source>
</evidence>
<dbReference type="EMBL" id="MTEJ01000227">
    <property type="protein sequence ID" value="OQX06890.1"/>
    <property type="molecule type" value="Genomic_DNA"/>
</dbReference>
<dbReference type="AlphaFoldDB" id="A0A1Y1QJ23"/>
<sequence length="391" mass="45410">MPKLIELNLWSGSFLLLILPVTHTAGIRAFLLSVFFISALFLLKEFKPVKIQYWFVILLWALLPLILLPYSNNIEFSLKEIKREVIYGMMAFLGFFIVTYDEKILKRWFLFLAIGCSFLVLWTSSNYVFYESNLESLYAWRWHHGYASVATYITILLPLFIPAWSLFERYRSVVFAIFLGTLWMAIFSSQRAMIFVLIGQLSVFAFLLFRLTDTANDGKKRLWFFGGGGVFALGASFYFMYDRLSVLWKSSDFLSSDIRILQLPMLAFDLIIQNPLVGHGFGRTLMRSHFEQVGLEHAHNIILSYGVEMGILGMLIIVLLFWSLFYNYYKLFRSNLDNKIVRSVVLAGTMIVVGVFIREQFNYMLNRELAILFWSVNGMLLGFALRQGDRC</sequence>
<name>A0A1Y1QJ23_9GAMM</name>
<keyword evidence="4 5" id="KW-0472">Membrane</keyword>
<dbReference type="Pfam" id="PF04932">
    <property type="entry name" value="Wzy_C"/>
    <property type="match status" value="1"/>
</dbReference>